<dbReference type="InterPro" id="IPR027417">
    <property type="entry name" value="P-loop_NTPase"/>
</dbReference>
<feature type="non-terminal residue" evidence="2">
    <location>
        <position position="1"/>
    </location>
</feature>
<sequence length="819" mass="93605">WIVPFERNPRFTGRETQLAQLEEMLFTEGRSGDHTTKAAIIGLGGVGKTQLTLEFLFRMRKKYPDCSIVWIPATSSESLHRAYLAVAQELGMPGWEDKEADVKGLVQEYLSKESTGQWLLVFDNADDIDMWIAKAGSKPQSGQGSQPLIDYLPKSKQGTVLFTTRNRKLAVQLAQNNIDTSTLLLQLTYLPLAIVQAAAYINENGMILTEYLSLLAEQETDVIDLLSKDFEDDSRYPNVKNPVATTWLVSFKQIQERDSLAAEYLSLMACVEPKDIPQYLLPIKQSKLRKMEAIGTLDAYSFVNRRRADQCLDLHRLVYLATRNWLRKQGHLAQWTEKTIERLEEVFPDHSHENRNTWRMYLSHVRFALRSEIIHETKTKLMWRYGLCLYREGIQGRWKKAEDLGVQVMEARKRVSGTDHLDTLTAMANLARNYWDQGQWKEAEKLQVQILVTREIALGQNHPDTLTSMANLASTHRSQGRWQEAEQLELQVVQVVEARKRVLGADHPYTLTTMSNLASTYNSQERWKEAEDLGSQVVEARERVLGADHVNTLTSIHILALTYRSQKKWKEAAELGMRVVEARKRVLGADHPYTLTSMSNLASTYNSQERWKEAKDLGSQVVEARKRVLGADHVDTLTSMHILALTYRNQKKWKEAAELGMQVVEARKRVLGADHPYTLTSMSNLASTYNSQERWKEAEDLGSQVMEARKRVLGADHVDTLTSMHILALTYDGQKKWNEEAELEVQVVEARKKVLGADHPYTLTTMSNLAYTWKDLGRDAQAIGLMRECVRLRELILGVGHPDFTSSLNTLARWEEEQE</sequence>
<dbReference type="SUPFAM" id="SSF48452">
    <property type="entry name" value="TPR-like"/>
    <property type="match status" value="3"/>
</dbReference>
<evidence type="ECO:0000259" key="1">
    <source>
        <dbReference type="Pfam" id="PF13191"/>
    </source>
</evidence>
<dbReference type="InterPro" id="IPR011990">
    <property type="entry name" value="TPR-like_helical_dom_sf"/>
</dbReference>
<accession>A0A6G1IFB6</accession>
<proteinExistence type="predicted"/>
<dbReference type="InterPro" id="IPR053137">
    <property type="entry name" value="NLR-like"/>
</dbReference>
<protein>
    <submittedName>
        <fullName evidence="2">TPR-like protein</fullName>
    </submittedName>
</protein>
<feature type="domain" description="Orc1-like AAA ATPase" evidence="1">
    <location>
        <begin position="10"/>
        <end position="129"/>
    </location>
</feature>
<evidence type="ECO:0000313" key="2">
    <source>
        <dbReference type="EMBL" id="KAF2676825.1"/>
    </source>
</evidence>
<dbReference type="Pfam" id="PF13424">
    <property type="entry name" value="TPR_12"/>
    <property type="match status" value="2"/>
</dbReference>
<dbReference type="Proteomes" id="UP000799291">
    <property type="component" value="Unassembled WGS sequence"/>
</dbReference>
<dbReference type="Gene3D" id="3.40.50.300">
    <property type="entry name" value="P-loop containing nucleotide triphosphate hydrolases"/>
    <property type="match status" value="1"/>
</dbReference>
<dbReference type="AlphaFoldDB" id="A0A6G1IFB6"/>
<dbReference type="EMBL" id="MU005629">
    <property type="protein sequence ID" value="KAF2676825.1"/>
    <property type="molecule type" value="Genomic_DNA"/>
</dbReference>
<dbReference type="PANTHER" id="PTHR46082:SF6">
    <property type="entry name" value="AAA+ ATPASE DOMAIN-CONTAINING PROTEIN-RELATED"/>
    <property type="match status" value="1"/>
</dbReference>
<dbReference type="Pfam" id="PF13191">
    <property type="entry name" value="AAA_16"/>
    <property type="match status" value="1"/>
</dbReference>
<dbReference type="Pfam" id="PF13374">
    <property type="entry name" value="TPR_10"/>
    <property type="match status" value="6"/>
</dbReference>
<reference evidence="2" key="1">
    <citation type="journal article" date="2020" name="Stud. Mycol.">
        <title>101 Dothideomycetes genomes: a test case for predicting lifestyles and emergence of pathogens.</title>
        <authorList>
            <person name="Haridas S."/>
            <person name="Albert R."/>
            <person name="Binder M."/>
            <person name="Bloem J."/>
            <person name="Labutti K."/>
            <person name="Salamov A."/>
            <person name="Andreopoulos B."/>
            <person name="Baker S."/>
            <person name="Barry K."/>
            <person name="Bills G."/>
            <person name="Bluhm B."/>
            <person name="Cannon C."/>
            <person name="Castanera R."/>
            <person name="Culley D."/>
            <person name="Daum C."/>
            <person name="Ezra D."/>
            <person name="Gonzalez J."/>
            <person name="Henrissat B."/>
            <person name="Kuo A."/>
            <person name="Liang C."/>
            <person name="Lipzen A."/>
            <person name="Lutzoni F."/>
            <person name="Magnuson J."/>
            <person name="Mondo S."/>
            <person name="Nolan M."/>
            <person name="Ohm R."/>
            <person name="Pangilinan J."/>
            <person name="Park H.-J."/>
            <person name="Ramirez L."/>
            <person name="Alfaro M."/>
            <person name="Sun H."/>
            <person name="Tritt A."/>
            <person name="Yoshinaga Y."/>
            <person name="Zwiers L.-H."/>
            <person name="Turgeon B."/>
            <person name="Goodwin S."/>
            <person name="Spatafora J."/>
            <person name="Crous P."/>
            <person name="Grigoriev I."/>
        </authorList>
    </citation>
    <scope>NUCLEOTIDE SEQUENCE</scope>
    <source>
        <strain evidence="2">CBS 122367</strain>
    </source>
</reference>
<dbReference type="InterPro" id="IPR041664">
    <property type="entry name" value="AAA_16"/>
</dbReference>
<evidence type="ECO:0000313" key="3">
    <source>
        <dbReference type="Proteomes" id="UP000799291"/>
    </source>
</evidence>
<dbReference type="Gene3D" id="1.25.40.10">
    <property type="entry name" value="Tetratricopeptide repeat domain"/>
    <property type="match status" value="3"/>
</dbReference>
<name>A0A6G1IFB6_9PLEO</name>
<dbReference type="OrthoDB" id="1658288at2759"/>
<organism evidence="2 3">
    <name type="scientific">Lentithecium fluviatile CBS 122367</name>
    <dbReference type="NCBI Taxonomy" id="1168545"/>
    <lineage>
        <taxon>Eukaryota</taxon>
        <taxon>Fungi</taxon>
        <taxon>Dikarya</taxon>
        <taxon>Ascomycota</taxon>
        <taxon>Pezizomycotina</taxon>
        <taxon>Dothideomycetes</taxon>
        <taxon>Pleosporomycetidae</taxon>
        <taxon>Pleosporales</taxon>
        <taxon>Massarineae</taxon>
        <taxon>Lentitheciaceae</taxon>
        <taxon>Lentithecium</taxon>
    </lineage>
</organism>
<dbReference type="PRINTS" id="PR00381">
    <property type="entry name" value="KINESINLIGHT"/>
</dbReference>
<gene>
    <name evidence="2" type="ORF">K458DRAFT_321150</name>
</gene>
<keyword evidence="3" id="KW-1185">Reference proteome</keyword>
<dbReference type="PANTHER" id="PTHR46082">
    <property type="entry name" value="ATP/GTP-BINDING PROTEIN-RELATED"/>
    <property type="match status" value="1"/>
</dbReference>
<dbReference type="SUPFAM" id="SSF52540">
    <property type="entry name" value="P-loop containing nucleoside triphosphate hydrolases"/>
    <property type="match status" value="1"/>
</dbReference>